<keyword evidence="2" id="KW-0902">Two-component regulatory system</keyword>
<dbReference type="InterPro" id="IPR001789">
    <property type="entry name" value="Sig_transdc_resp-reg_receiver"/>
</dbReference>
<dbReference type="Gene3D" id="3.40.50.2300">
    <property type="match status" value="1"/>
</dbReference>
<evidence type="ECO:0000313" key="8">
    <source>
        <dbReference type="EMBL" id="NID09585.1"/>
    </source>
</evidence>
<dbReference type="SUPFAM" id="SSF52172">
    <property type="entry name" value="CheY-like"/>
    <property type="match status" value="1"/>
</dbReference>
<dbReference type="Pfam" id="PF00072">
    <property type="entry name" value="Response_reg"/>
    <property type="match status" value="1"/>
</dbReference>
<dbReference type="InterPro" id="IPR011006">
    <property type="entry name" value="CheY-like_superfamily"/>
</dbReference>
<dbReference type="RefSeq" id="WP_085412513.1">
    <property type="nucleotide sequence ID" value="NZ_WAEL01000002.1"/>
</dbReference>
<dbReference type="InterPro" id="IPR007492">
    <property type="entry name" value="LytTR_DNA-bd_dom"/>
</dbReference>
<organism evidence="8 9">
    <name type="scientific">Fibrivirga algicola</name>
    <dbReference type="NCBI Taxonomy" id="2950420"/>
    <lineage>
        <taxon>Bacteria</taxon>
        <taxon>Pseudomonadati</taxon>
        <taxon>Bacteroidota</taxon>
        <taxon>Cytophagia</taxon>
        <taxon>Cytophagales</taxon>
        <taxon>Spirosomataceae</taxon>
        <taxon>Fibrivirga</taxon>
    </lineage>
</organism>
<comment type="caution">
    <text evidence="8">The sequence shown here is derived from an EMBL/GenBank/DDBJ whole genome shotgun (WGS) entry which is preliminary data.</text>
</comment>
<keyword evidence="4" id="KW-0238">DNA-binding</keyword>
<dbReference type="SMART" id="SM00448">
    <property type="entry name" value="REC"/>
    <property type="match status" value="1"/>
</dbReference>
<accession>A0ABX0QEE6</accession>
<gene>
    <name evidence="8" type="ORF">F7231_05340</name>
</gene>
<dbReference type="PROSITE" id="PS50110">
    <property type="entry name" value="RESPONSE_REGULATORY"/>
    <property type="match status" value="1"/>
</dbReference>
<dbReference type="InterPro" id="IPR039420">
    <property type="entry name" value="WalR-like"/>
</dbReference>
<keyword evidence="1 6" id="KW-0597">Phosphoprotein</keyword>
<keyword evidence="9" id="KW-1185">Reference proteome</keyword>
<evidence type="ECO:0000313" key="9">
    <source>
        <dbReference type="Proteomes" id="UP000606008"/>
    </source>
</evidence>
<keyword evidence="3" id="KW-0805">Transcription regulation</keyword>
<reference evidence="9" key="1">
    <citation type="submission" date="2019-09" db="EMBL/GenBank/DDBJ databases">
        <authorList>
            <person name="Jung D.-H."/>
        </authorList>
    </citation>
    <scope>NUCLEOTIDE SEQUENCE [LARGE SCALE GENOMIC DNA]</scope>
    <source>
        <strain evidence="9">JA-25</strain>
    </source>
</reference>
<evidence type="ECO:0000256" key="1">
    <source>
        <dbReference type="ARBA" id="ARBA00022553"/>
    </source>
</evidence>
<evidence type="ECO:0000256" key="3">
    <source>
        <dbReference type="ARBA" id="ARBA00023015"/>
    </source>
</evidence>
<keyword evidence="5" id="KW-0804">Transcription</keyword>
<dbReference type="Proteomes" id="UP000606008">
    <property type="component" value="Unassembled WGS sequence"/>
</dbReference>
<feature type="domain" description="Response regulatory" evidence="7">
    <location>
        <begin position="5"/>
        <end position="116"/>
    </location>
</feature>
<evidence type="ECO:0000256" key="2">
    <source>
        <dbReference type="ARBA" id="ARBA00023012"/>
    </source>
</evidence>
<proteinExistence type="predicted"/>
<dbReference type="SMART" id="SM00850">
    <property type="entry name" value="LytTR"/>
    <property type="match status" value="1"/>
</dbReference>
<evidence type="ECO:0000259" key="7">
    <source>
        <dbReference type="PROSITE" id="PS50110"/>
    </source>
</evidence>
<evidence type="ECO:0000256" key="4">
    <source>
        <dbReference type="ARBA" id="ARBA00023125"/>
    </source>
</evidence>
<dbReference type="Gene3D" id="2.40.50.1020">
    <property type="entry name" value="LytTr DNA-binding domain"/>
    <property type="match status" value="1"/>
</dbReference>
<dbReference type="EMBL" id="WAEL01000002">
    <property type="protein sequence ID" value="NID09585.1"/>
    <property type="molecule type" value="Genomic_DNA"/>
</dbReference>
<feature type="modified residue" description="4-aspartylphosphate" evidence="6">
    <location>
        <position position="56"/>
    </location>
</feature>
<name>A0ABX0QEE6_9BACT</name>
<reference evidence="9" key="2">
    <citation type="submission" date="2023-07" db="EMBL/GenBank/DDBJ databases">
        <authorList>
            <person name="Jung D.-H."/>
        </authorList>
    </citation>
    <scope>NUCLEOTIDE SEQUENCE [LARGE SCALE GENOMIC DNA]</scope>
    <source>
        <strain evidence="9">JA-25</strain>
    </source>
</reference>
<sequence>MHAFRCLIIEDSEPASRLLIEYLTELSLFSQLTPCLTLSDAITTLLRERYDLIFLDVELNSQNGLDLLSAIDDLPPVIVMSAHDKYAIPCFDLNVADYLQKPFGKLRLIRSIDRAIGISATKENVVTNEAIFLKIGRRLQKFDFTQVDYIEAYGIYSKIHFQGRCDVVNEPIMTLGNRLPKHLFRRVHKSYIVNLSHITSYNQNNFFIGEAKIPLGTSYREQLPNLYNLVG</sequence>
<evidence type="ECO:0000256" key="6">
    <source>
        <dbReference type="PROSITE-ProRule" id="PRU00169"/>
    </source>
</evidence>
<dbReference type="PANTHER" id="PTHR48111">
    <property type="entry name" value="REGULATOR OF RPOS"/>
    <property type="match status" value="1"/>
</dbReference>
<dbReference type="PANTHER" id="PTHR48111:SF1">
    <property type="entry name" value="TWO-COMPONENT RESPONSE REGULATOR ORR33"/>
    <property type="match status" value="1"/>
</dbReference>
<evidence type="ECO:0000256" key="5">
    <source>
        <dbReference type="ARBA" id="ARBA00023163"/>
    </source>
</evidence>
<protein>
    <submittedName>
        <fullName evidence="8">Response regulator transcription factor</fullName>
    </submittedName>
</protein>
<dbReference type="Pfam" id="PF04397">
    <property type="entry name" value="LytTR"/>
    <property type="match status" value="1"/>
</dbReference>